<evidence type="ECO:0000256" key="2">
    <source>
        <dbReference type="ARBA" id="ARBA00012438"/>
    </source>
</evidence>
<name>A0ABT2AKA7_9BURK</name>
<keyword evidence="7" id="KW-1185">Reference proteome</keyword>
<dbReference type="PANTHER" id="PTHR43547">
    <property type="entry name" value="TWO-COMPONENT HISTIDINE KINASE"/>
    <property type="match status" value="1"/>
</dbReference>
<dbReference type="InterPro" id="IPR000700">
    <property type="entry name" value="PAS-assoc_C"/>
</dbReference>
<dbReference type="SUPFAM" id="SSF55785">
    <property type="entry name" value="PYP-like sensor domain (PAS domain)"/>
    <property type="match status" value="2"/>
</dbReference>
<dbReference type="SUPFAM" id="SSF47384">
    <property type="entry name" value="Homodimeric domain of signal transducing histidine kinase"/>
    <property type="match status" value="1"/>
</dbReference>
<dbReference type="Gene3D" id="3.30.450.20">
    <property type="entry name" value="PAS domain"/>
    <property type="match status" value="2"/>
</dbReference>
<dbReference type="InterPro" id="IPR004358">
    <property type="entry name" value="Sig_transdc_His_kin-like_C"/>
</dbReference>
<dbReference type="Gene3D" id="3.30.450.40">
    <property type="match status" value="1"/>
</dbReference>
<dbReference type="Pfam" id="PF08448">
    <property type="entry name" value="PAS_4"/>
    <property type="match status" value="1"/>
</dbReference>
<sequence>MTQQHSPPSPDAPPIDIATAPHASSELRFRELFEQAPVSIQILSPDGYTLRVNRAWQALWHIHEGGELYRLVLSRDYNVLNDPQLVEHGINDYLRRAMAGESVQIPAIRYDVAALGVSQRARWVTARAHPIKDAGGRIVEVMLMHEDISERVEAEAALRAREERFRSLVMATTQVIWTSAPDGRVCEPSPSWQAFTGQDAGAFCDYGWLDAVHPEDRERTRAIYLQAVADRRVYETEYRLRRADGEYRWTAVKGIPILDAAGEVREWIGANRDIHDIVMAQAELAERLDREQRQAALLTKVASAARTLHTLLSAAEIRDALEREVRAIIGVEHVRVSLGAEAPPPAGVSPDAEWLSVPLVSRKGRQIGVLEAWDKPGGFLEEDEAILVQLGAIATNGFENARLYDSLREQDRRKDEFLAMLAHELRNPLAPISAAADVLRISTNTEHVRRSSEVIGRQVKHMTSLVNDLLDVSRVTRGLIKLERGIVAVQALVDSAVEQARPLLAEREHLFSVEMFIQDARVDGDATRLVQVLTNLLNNAAKYTPRGGVIILRVTRDGGRVQFCIVDSGIGIDAALLPHVFDLFTQAERTPDRSQGGLGIGLALVRTLVALHGGEVKAHSEGAGSGCTFTVSLPLIS</sequence>
<accession>A0ABT2AKA7</accession>
<protein>
    <recommendedName>
        <fullName evidence="2">histidine kinase</fullName>
        <ecNumber evidence="2">2.7.13.3</ecNumber>
    </recommendedName>
</protein>
<dbReference type="PROSITE" id="PS50113">
    <property type="entry name" value="PAC"/>
    <property type="match status" value="2"/>
</dbReference>
<feature type="domain" description="PAC" evidence="5">
    <location>
        <begin position="234"/>
        <end position="286"/>
    </location>
</feature>
<evidence type="ECO:0000313" key="7">
    <source>
        <dbReference type="Proteomes" id="UP001206572"/>
    </source>
</evidence>
<proteinExistence type="predicted"/>
<organism evidence="6 7">
    <name type="scientific">Massilia agri</name>
    <dbReference type="NCBI Taxonomy" id="1886785"/>
    <lineage>
        <taxon>Bacteria</taxon>
        <taxon>Pseudomonadati</taxon>
        <taxon>Pseudomonadota</taxon>
        <taxon>Betaproteobacteria</taxon>
        <taxon>Burkholderiales</taxon>
        <taxon>Oxalobacteraceae</taxon>
        <taxon>Telluria group</taxon>
        <taxon>Massilia</taxon>
    </lineage>
</organism>
<dbReference type="SMART" id="SM00086">
    <property type="entry name" value="PAC"/>
    <property type="match status" value="2"/>
</dbReference>
<dbReference type="InterPro" id="IPR013655">
    <property type="entry name" value="PAS_fold_3"/>
</dbReference>
<dbReference type="Pfam" id="PF02518">
    <property type="entry name" value="HATPase_c"/>
    <property type="match status" value="1"/>
</dbReference>
<evidence type="ECO:0000259" key="5">
    <source>
        <dbReference type="PROSITE" id="PS50113"/>
    </source>
</evidence>
<evidence type="ECO:0000259" key="4">
    <source>
        <dbReference type="PROSITE" id="PS50109"/>
    </source>
</evidence>
<dbReference type="InterPro" id="IPR029016">
    <property type="entry name" value="GAF-like_dom_sf"/>
</dbReference>
<evidence type="ECO:0000256" key="1">
    <source>
        <dbReference type="ARBA" id="ARBA00000085"/>
    </source>
</evidence>
<dbReference type="PRINTS" id="PR00344">
    <property type="entry name" value="BCTRLSENSOR"/>
</dbReference>
<dbReference type="EC" id="2.7.13.3" evidence="2"/>
<dbReference type="InterPro" id="IPR000014">
    <property type="entry name" value="PAS"/>
</dbReference>
<dbReference type="InterPro" id="IPR036890">
    <property type="entry name" value="HATPase_C_sf"/>
</dbReference>
<keyword evidence="3" id="KW-0597">Phosphoprotein</keyword>
<dbReference type="SMART" id="SM00388">
    <property type="entry name" value="HisKA"/>
    <property type="match status" value="1"/>
</dbReference>
<dbReference type="InterPro" id="IPR001610">
    <property type="entry name" value="PAC"/>
</dbReference>
<dbReference type="InterPro" id="IPR035965">
    <property type="entry name" value="PAS-like_dom_sf"/>
</dbReference>
<dbReference type="PANTHER" id="PTHR43547:SF2">
    <property type="entry name" value="HYBRID SIGNAL TRANSDUCTION HISTIDINE KINASE C"/>
    <property type="match status" value="1"/>
</dbReference>
<dbReference type="Pfam" id="PF08447">
    <property type="entry name" value="PAS_3"/>
    <property type="match status" value="1"/>
</dbReference>
<evidence type="ECO:0000313" key="6">
    <source>
        <dbReference type="EMBL" id="MCS0596651.1"/>
    </source>
</evidence>
<reference evidence="6 7" key="1">
    <citation type="submission" date="2022-08" db="EMBL/GenBank/DDBJ databases">
        <title>Reclassification of Massilia species as members of the genera Telluria, Duganella, Pseudoduganella, Mokoshia gen. nov. and Zemynaea gen. nov. using orthogonal and non-orthogonal genome-based approaches.</title>
        <authorList>
            <person name="Bowman J.P."/>
        </authorList>
    </citation>
    <scope>NUCLEOTIDE SEQUENCE [LARGE SCALE GENOMIC DNA]</scope>
    <source>
        <strain evidence="6 7">JCM 31661</strain>
    </source>
</reference>
<feature type="domain" description="PAC" evidence="5">
    <location>
        <begin position="108"/>
        <end position="160"/>
    </location>
</feature>
<dbReference type="SMART" id="SM00387">
    <property type="entry name" value="HATPase_c"/>
    <property type="match status" value="1"/>
</dbReference>
<comment type="catalytic activity">
    <reaction evidence="1">
        <text>ATP + protein L-histidine = ADP + protein N-phospho-L-histidine.</text>
        <dbReference type="EC" id="2.7.13.3"/>
    </reaction>
</comment>
<dbReference type="InterPro" id="IPR005467">
    <property type="entry name" value="His_kinase_dom"/>
</dbReference>
<dbReference type="EMBL" id="JANUHA010000005">
    <property type="protein sequence ID" value="MCS0596651.1"/>
    <property type="molecule type" value="Genomic_DNA"/>
</dbReference>
<dbReference type="Pfam" id="PF00512">
    <property type="entry name" value="HisKA"/>
    <property type="match status" value="1"/>
</dbReference>
<dbReference type="InterPro" id="IPR036097">
    <property type="entry name" value="HisK_dim/P_sf"/>
</dbReference>
<dbReference type="SUPFAM" id="SSF55874">
    <property type="entry name" value="ATPase domain of HSP90 chaperone/DNA topoisomerase II/histidine kinase"/>
    <property type="match status" value="1"/>
</dbReference>
<dbReference type="CDD" id="cd00082">
    <property type="entry name" value="HisKA"/>
    <property type="match status" value="1"/>
</dbReference>
<dbReference type="RefSeq" id="WP_258827684.1">
    <property type="nucleotide sequence ID" value="NZ_JANUHA010000005.1"/>
</dbReference>
<dbReference type="InterPro" id="IPR013656">
    <property type="entry name" value="PAS_4"/>
</dbReference>
<comment type="caution">
    <text evidence="6">The sequence shown here is derived from an EMBL/GenBank/DDBJ whole genome shotgun (WGS) entry which is preliminary data.</text>
</comment>
<dbReference type="Gene3D" id="1.10.287.130">
    <property type="match status" value="1"/>
</dbReference>
<dbReference type="InterPro" id="IPR003594">
    <property type="entry name" value="HATPase_dom"/>
</dbReference>
<dbReference type="Gene3D" id="3.30.565.10">
    <property type="entry name" value="Histidine kinase-like ATPase, C-terminal domain"/>
    <property type="match status" value="1"/>
</dbReference>
<evidence type="ECO:0000256" key="3">
    <source>
        <dbReference type="ARBA" id="ARBA00022553"/>
    </source>
</evidence>
<gene>
    <name evidence="6" type="ORF">NX780_09830</name>
</gene>
<dbReference type="Proteomes" id="UP001206572">
    <property type="component" value="Unassembled WGS sequence"/>
</dbReference>
<dbReference type="CDD" id="cd00130">
    <property type="entry name" value="PAS"/>
    <property type="match status" value="1"/>
</dbReference>
<feature type="domain" description="Histidine kinase" evidence="4">
    <location>
        <begin position="420"/>
        <end position="637"/>
    </location>
</feature>
<dbReference type="SMART" id="SM00091">
    <property type="entry name" value="PAS"/>
    <property type="match status" value="2"/>
</dbReference>
<dbReference type="PROSITE" id="PS50109">
    <property type="entry name" value="HIS_KIN"/>
    <property type="match status" value="1"/>
</dbReference>
<dbReference type="NCBIfam" id="TIGR00229">
    <property type="entry name" value="sensory_box"/>
    <property type="match status" value="1"/>
</dbReference>
<dbReference type="SUPFAM" id="SSF55781">
    <property type="entry name" value="GAF domain-like"/>
    <property type="match status" value="1"/>
</dbReference>
<dbReference type="InterPro" id="IPR003661">
    <property type="entry name" value="HisK_dim/P_dom"/>
</dbReference>